<protein>
    <submittedName>
        <fullName evidence="2">Uncharacterized protein</fullName>
    </submittedName>
</protein>
<sequence length="31" mass="3392">MTFSFWGSVLYSSSAVSVICSVIFLPSCLYP</sequence>
<reference evidence="2" key="1">
    <citation type="journal article" date="2021" name="Proc. Natl. Acad. Sci. U.S.A.">
        <title>A Catalog of Tens of Thousands of Viruses from Human Metagenomes Reveals Hidden Associations with Chronic Diseases.</title>
        <authorList>
            <person name="Tisza M.J."/>
            <person name="Buck C.B."/>
        </authorList>
    </citation>
    <scope>NUCLEOTIDE SEQUENCE</scope>
    <source>
        <strain evidence="2">Ct5co22</strain>
    </source>
</reference>
<name>A0A8S5QUX3_9CAUD</name>
<evidence type="ECO:0000313" key="2">
    <source>
        <dbReference type="EMBL" id="DAE22617.1"/>
    </source>
</evidence>
<dbReference type="EMBL" id="BK015735">
    <property type="protein sequence ID" value="DAE22617.1"/>
    <property type="molecule type" value="Genomic_DNA"/>
</dbReference>
<evidence type="ECO:0000256" key="1">
    <source>
        <dbReference type="SAM" id="Phobius"/>
    </source>
</evidence>
<keyword evidence="1" id="KW-0812">Transmembrane</keyword>
<proteinExistence type="predicted"/>
<feature type="transmembrane region" description="Helical" evidence="1">
    <location>
        <begin position="6"/>
        <end position="30"/>
    </location>
</feature>
<accession>A0A8S5QUX3</accession>
<organism evidence="2">
    <name type="scientific">Siphoviridae sp. ct5co22</name>
    <dbReference type="NCBI Taxonomy" id="2826294"/>
    <lineage>
        <taxon>Viruses</taxon>
        <taxon>Duplodnaviria</taxon>
        <taxon>Heunggongvirae</taxon>
        <taxon>Uroviricota</taxon>
        <taxon>Caudoviricetes</taxon>
    </lineage>
</organism>
<keyword evidence="1" id="KW-1133">Transmembrane helix</keyword>
<keyword evidence="1" id="KW-0472">Membrane</keyword>